<dbReference type="EMBL" id="CAFBLU010000001">
    <property type="protein sequence ID" value="CAB4860179.1"/>
    <property type="molecule type" value="Genomic_DNA"/>
</dbReference>
<feature type="transmembrane region" description="Helical" evidence="8">
    <location>
        <begin position="67"/>
        <end position="88"/>
    </location>
</feature>
<evidence type="ECO:0000256" key="8">
    <source>
        <dbReference type="SAM" id="Phobius"/>
    </source>
</evidence>
<dbReference type="PRINTS" id="PR01806">
    <property type="entry name" value="VIRFACTRMVIN"/>
</dbReference>
<feature type="transmembrane region" description="Helical" evidence="8">
    <location>
        <begin position="492"/>
        <end position="513"/>
    </location>
</feature>
<protein>
    <submittedName>
        <fullName evidence="9">Unannotated protein</fullName>
    </submittedName>
</protein>
<dbReference type="NCBIfam" id="TIGR01695">
    <property type="entry name" value="murJ_mviN"/>
    <property type="match status" value="1"/>
</dbReference>
<proteinExistence type="inferred from homology"/>
<feature type="transmembrane region" description="Helical" evidence="8">
    <location>
        <begin position="396"/>
        <end position="415"/>
    </location>
</feature>
<feature type="transmembrane region" description="Helical" evidence="8">
    <location>
        <begin position="283"/>
        <end position="306"/>
    </location>
</feature>
<feature type="transmembrane region" description="Helical" evidence="8">
    <location>
        <begin position="200"/>
        <end position="222"/>
    </location>
</feature>
<dbReference type="Pfam" id="PF03023">
    <property type="entry name" value="MurJ"/>
    <property type="match status" value="1"/>
</dbReference>
<feature type="transmembrane region" description="Helical" evidence="8">
    <location>
        <begin position="363"/>
        <end position="384"/>
    </location>
</feature>
<feature type="transmembrane region" description="Helical" evidence="8">
    <location>
        <begin position="327"/>
        <end position="351"/>
    </location>
</feature>
<feature type="transmembrane region" description="Helical" evidence="8">
    <location>
        <begin position="243"/>
        <end position="263"/>
    </location>
</feature>
<dbReference type="GO" id="GO:0015648">
    <property type="term" value="F:lipid-linked peptidoglycan transporter activity"/>
    <property type="evidence" value="ECO:0007669"/>
    <property type="project" value="TreeGrafter"/>
</dbReference>
<feature type="transmembrane region" description="Helical" evidence="8">
    <location>
        <begin position="145"/>
        <end position="165"/>
    </location>
</feature>
<dbReference type="PANTHER" id="PTHR47019:SF1">
    <property type="entry name" value="LIPID II FLIPPASE MURJ"/>
    <property type="match status" value="1"/>
</dbReference>
<dbReference type="HAMAP" id="MF_02078">
    <property type="entry name" value="MurJ_MviN"/>
    <property type="match status" value="1"/>
</dbReference>
<keyword evidence="7 8" id="KW-0472">Membrane</keyword>
<feature type="transmembrane region" description="Helical" evidence="8">
    <location>
        <begin position="100"/>
        <end position="125"/>
    </location>
</feature>
<organism evidence="9">
    <name type="scientific">freshwater metagenome</name>
    <dbReference type="NCBI Taxonomy" id="449393"/>
    <lineage>
        <taxon>unclassified sequences</taxon>
        <taxon>metagenomes</taxon>
        <taxon>ecological metagenomes</taxon>
    </lineage>
</organism>
<dbReference type="PANTHER" id="PTHR47019">
    <property type="entry name" value="LIPID II FLIPPASE MURJ"/>
    <property type="match status" value="1"/>
</dbReference>
<evidence type="ECO:0000256" key="2">
    <source>
        <dbReference type="ARBA" id="ARBA00022475"/>
    </source>
</evidence>
<sequence>MLSENASESSGPAPRVARNTTIFAVATSLSRIAGLGREVVASSYFGTSGPFSAFTLAFQVPNLVRSLVADAALSAAFVPVFVELLSTGKKKEAFRLASTLALLIFFALGVLSGLFILFAGFIMPLFIGGGFSPTLVDLTVGLSQVLFPILVLLGLNGLVVGILNARDHFTIPAIAPVVWNLVIIAALVLLRPQFHGDNQIYAYAIGVLVATGVQLLMALPMLSRVGFHFEFAFDWKNPHVRQVLRLMVPVTVGLGVINVDLLINSSVGSLISDQAPRAIDAAFRIYMLPQGIFSVAVSTVLFPALGRAVATDDTDGLRALQARGVRTIVLLLVPAAALTAILAVPIVQLVYQRGEFGPASTQLVADALIWFSVSLPFAGANLLLTRTFFAMRAAWIPTFLALGNLIVNAIISFALYKPLGIAGPVIGTVIASIGMTAGQLWFLRKRLGHIEMGTLVSSTIQVGIASAISAVAAWGVWSVIDSALGQSLLGQLASVGGGLAVGIALYGVGVMLLKVPEAIVIRDRLGQALRARRG</sequence>
<keyword evidence="6 8" id="KW-1133">Transmembrane helix</keyword>
<dbReference type="InterPro" id="IPR051050">
    <property type="entry name" value="Lipid_II_flippase_MurJ/MviN"/>
</dbReference>
<keyword evidence="2" id="KW-1003">Cell membrane</keyword>
<dbReference type="PIRSF" id="PIRSF002869">
    <property type="entry name" value="MviN"/>
    <property type="match status" value="1"/>
</dbReference>
<keyword evidence="3 8" id="KW-0812">Transmembrane</keyword>
<accession>A0A6J7CVU8</accession>
<comment type="subcellular location">
    <subcellularLocation>
        <location evidence="1">Cell membrane</location>
        <topology evidence="1">Multi-pass membrane protein</topology>
    </subcellularLocation>
</comment>
<feature type="transmembrane region" description="Helical" evidence="8">
    <location>
        <begin position="177"/>
        <end position="194"/>
    </location>
</feature>
<reference evidence="9" key="1">
    <citation type="submission" date="2020-05" db="EMBL/GenBank/DDBJ databases">
        <authorList>
            <person name="Chiriac C."/>
            <person name="Salcher M."/>
            <person name="Ghai R."/>
            <person name="Kavagutti S V."/>
        </authorList>
    </citation>
    <scope>NUCLEOTIDE SEQUENCE</scope>
</reference>
<name>A0A6J7CVU8_9ZZZZ</name>
<evidence type="ECO:0000313" key="9">
    <source>
        <dbReference type="EMBL" id="CAB4860179.1"/>
    </source>
</evidence>
<keyword evidence="4" id="KW-0133">Cell shape</keyword>
<dbReference type="GO" id="GO:0009252">
    <property type="term" value="P:peptidoglycan biosynthetic process"/>
    <property type="evidence" value="ECO:0007669"/>
    <property type="project" value="UniProtKB-KW"/>
</dbReference>
<evidence type="ECO:0000256" key="5">
    <source>
        <dbReference type="ARBA" id="ARBA00022984"/>
    </source>
</evidence>
<dbReference type="CDD" id="cd13123">
    <property type="entry name" value="MATE_MurJ_like"/>
    <property type="match status" value="1"/>
</dbReference>
<dbReference type="GO" id="GO:0034204">
    <property type="term" value="P:lipid translocation"/>
    <property type="evidence" value="ECO:0007669"/>
    <property type="project" value="TreeGrafter"/>
</dbReference>
<evidence type="ECO:0000256" key="4">
    <source>
        <dbReference type="ARBA" id="ARBA00022960"/>
    </source>
</evidence>
<evidence type="ECO:0000256" key="6">
    <source>
        <dbReference type="ARBA" id="ARBA00022989"/>
    </source>
</evidence>
<dbReference type="GO" id="GO:0005886">
    <property type="term" value="C:plasma membrane"/>
    <property type="evidence" value="ECO:0007669"/>
    <property type="project" value="UniProtKB-SubCell"/>
</dbReference>
<dbReference type="AlphaFoldDB" id="A0A6J7CVU8"/>
<feature type="transmembrane region" description="Helical" evidence="8">
    <location>
        <begin position="455"/>
        <end position="480"/>
    </location>
</feature>
<evidence type="ECO:0000256" key="7">
    <source>
        <dbReference type="ARBA" id="ARBA00023136"/>
    </source>
</evidence>
<dbReference type="InterPro" id="IPR004268">
    <property type="entry name" value="MurJ"/>
</dbReference>
<evidence type="ECO:0000256" key="3">
    <source>
        <dbReference type="ARBA" id="ARBA00022692"/>
    </source>
</evidence>
<keyword evidence="5" id="KW-0573">Peptidoglycan synthesis</keyword>
<dbReference type="GO" id="GO:0008360">
    <property type="term" value="P:regulation of cell shape"/>
    <property type="evidence" value="ECO:0007669"/>
    <property type="project" value="UniProtKB-KW"/>
</dbReference>
<feature type="transmembrane region" description="Helical" evidence="8">
    <location>
        <begin position="421"/>
        <end position="443"/>
    </location>
</feature>
<gene>
    <name evidence="9" type="ORF">UFOPK3444_00131</name>
</gene>
<evidence type="ECO:0000256" key="1">
    <source>
        <dbReference type="ARBA" id="ARBA00004651"/>
    </source>
</evidence>